<dbReference type="PANTHER" id="PTHR10380:SF2">
    <property type="entry name" value="AGAP003037-PA"/>
    <property type="match status" value="1"/>
</dbReference>
<dbReference type="Pfam" id="PF00379">
    <property type="entry name" value="Chitin_bind_4"/>
    <property type="match status" value="1"/>
</dbReference>
<dbReference type="GO" id="GO:0062129">
    <property type="term" value="C:chitin-based extracellular matrix"/>
    <property type="evidence" value="ECO:0007669"/>
    <property type="project" value="TreeGrafter"/>
</dbReference>
<dbReference type="InterPro" id="IPR050468">
    <property type="entry name" value="Cuticle_Struct_Prot"/>
</dbReference>
<protein>
    <submittedName>
        <fullName evidence="3">Uncharacterized protein</fullName>
    </submittedName>
</protein>
<feature type="compositionally biased region" description="Basic and acidic residues" evidence="2">
    <location>
        <begin position="59"/>
        <end position="71"/>
    </location>
</feature>
<gene>
    <name evidence="3" type="ORF">BEMITA_LOCUS8115</name>
</gene>
<keyword evidence="4" id="KW-1185">Reference proteome</keyword>
<evidence type="ECO:0000313" key="3">
    <source>
        <dbReference type="EMBL" id="CAH0389268.1"/>
    </source>
</evidence>
<dbReference type="EMBL" id="OU963865">
    <property type="protein sequence ID" value="CAH0389268.1"/>
    <property type="molecule type" value="Genomic_DNA"/>
</dbReference>
<dbReference type="PANTHER" id="PTHR10380">
    <property type="entry name" value="CUTICLE PROTEIN"/>
    <property type="match status" value="1"/>
</dbReference>
<sequence length="188" mass="21238">MQFKPAAPPASLNEGGQQGPQRKAQFRPQGPNAGVRQQTSKAPQYEKPARPLQPTATAERNDIDRAGYREKKPVAQILKRYREDNPDGSITWGFENDDGSFKEETIGIDCVTRGKYGYIDPDGNRREYSYTSGIPCNRNKEQDEEASDTNGYIDYTNNRYVMPNGDSIDLSSMVKNRARKPVKNHQYS</sequence>
<feature type="region of interest" description="Disordered" evidence="2">
    <location>
        <begin position="137"/>
        <end position="158"/>
    </location>
</feature>
<reference evidence="3" key="1">
    <citation type="submission" date="2021-12" db="EMBL/GenBank/DDBJ databases">
        <authorList>
            <person name="King R."/>
        </authorList>
    </citation>
    <scope>NUCLEOTIDE SEQUENCE</scope>
</reference>
<evidence type="ECO:0000256" key="2">
    <source>
        <dbReference type="SAM" id="MobiDB-lite"/>
    </source>
</evidence>
<dbReference type="AlphaFoldDB" id="A0A9P0F4F2"/>
<dbReference type="Proteomes" id="UP001152759">
    <property type="component" value="Chromosome 4"/>
</dbReference>
<proteinExistence type="predicted"/>
<evidence type="ECO:0000256" key="1">
    <source>
        <dbReference type="PROSITE-ProRule" id="PRU00497"/>
    </source>
</evidence>
<name>A0A9P0F4F2_BEMTA</name>
<feature type="region of interest" description="Disordered" evidence="2">
    <location>
        <begin position="1"/>
        <end position="71"/>
    </location>
</feature>
<dbReference type="GO" id="GO:0008010">
    <property type="term" value="F:structural constituent of chitin-based larval cuticle"/>
    <property type="evidence" value="ECO:0007669"/>
    <property type="project" value="TreeGrafter"/>
</dbReference>
<organism evidence="3 4">
    <name type="scientific">Bemisia tabaci</name>
    <name type="common">Sweetpotato whitefly</name>
    <name type="synonym">Aleurodes tabaci</name>
    <dbReference type="NCBI Taxonomy" id="7038"/>
    <lineage>
        <taxon>Eukaryota</taxon>
        <taxon>Metazoa</taxon>
        <taxon>Ecdysozoa</taxon>
        <taxon>Arthropoda</taxon>
        <taxon>Hexapoda</taxon>
        <taxon>Insecta</taxon>
        <taxon>Pterygota</taxon>
        <taxon>Neoptera</taxon>
        <taxon>Paraneoptera</taxon>
        <taxon>Hemiptera</taxon>
        <taxon>Sternorrhyncha</taxon>
        <taxon>Aleyrodoidea</taxon>
        <taxon>Aleyrodidae</taxon>
        <taxon>Aleyrodinae</taxon>
        <taxon>Bemisia</taxon>
    </lineage>
</organism>
<evidence type="ECO:0000313" key="4">
    <source>
        <dbReference type="Proteomes" id="UP001152759"/>
    </source>
</evidence>
<dbReference type="PROSITE" id="PS51155">
    <property type="entry name" value="CHIT_BIND_RR_2"/>
    <property type="match status" value="1"/>
</dbReference>
<accession>A0A9P0F4F2</accession>
<dbReference type="InterPro" id="IPR000618">
    <property type="entry name" value="Insect_cuticle"/>
</dbReference>
<keyword evidence="1" id="KW-0193">Cuticle</keyword>